<reference evidence="11" key="1">
    <citation type="submission" date="2021-03" db="EMBL/GenBank/DDBJ databases">
        <authorList>
            <person name="So Y."/>
        </authorList>
    </citation>
    <scope>NUCLEOTIDE SEQUENCE</scope>
    <source>
        <strain evidence="11">SG15</strain>
    </source>
</reference>
<dbReference type="NCBIfam" id="TIGR01313">
    <property type="entry name" value="therm_gnt_kin"/>
    <property type="match status" value="1"/>
</dbReference>
<keyword evidence="12" id="KW-1185">Reference proteome</keyword>
<comment type="catalytic activity">
    <reaction evidence="9 10">
        <text>D-gluconate + ATP = 6-phospho-D-gluconate + ADP + H(+)</text>
        <dbReference type="Rhea" id="RHEA:19433"/>
        <dbReference type="ChEBI" id="CHEBI:15378"/>
        <dbReference type="ChEBI" id="CHEBI:18391"/>
        <dbReference type="ChEBI" id="CHEBI:30616"/>
        <dbReference type="ChEBI" id="CHEBI:58759"/>
        <dbReference type="ChEBI" id="CHEBI:456216"/>
        <dbReference type="EC" id="2.7.1.12"/>
    </reaction>
</comment>
<evidence type="ECO:0000256" key="2">
    <source>
        <dbReference type="ARBA" id="ARBA00008420"/>
    </source>
</evidence>
<comment type="pathway">
    <text evidence="1">Carbohydrate acid metabolism.</text>
</comment>
<evidence type="ECO:0000256" key="5">
    <source>
        <dbReference type="ARBA" id="ARBA00022741"/>
    </source>
</evidence>
<dbReference type="FunFam" id="3.40.50.300:FF:000522">
    <property type="entry name" value="Gluconokinase"/>
    <property type="match status" value="1"/>
</dbReference>
<comment type="similarity">
    <text evidence="2 10">Belongs to the gluconokinase GntK/GntV family.</text>
</comment>
<keyword evidence="4 10" id="KW-0808">Transferase</keyword>
<dbReference type="Gene3D" id="3.40.50.300">
    <property type="entry name" value="P-loop containing nucleotide triphosphate hydrolases"/>
    <property type="match status" value="1"/>
</dbReference>
<keyword evidence="7 10" id="KW-0067">ATP-binding</keyword>
<evidence type="ECO:0000256" key="9">
    <source>
        <dbReference type="ARBA" id="ARBA00048090"/>
    </source>
</evidence>
<protein>
    <recommendedName>
        <fullName evidence="3 10">Gluconokinase</fullName>
        <ecNumber evidence="3 10">2.7.1.12</ecNumber>
    </recommendedName>
</protein>
<evidence type="ECO:0000313" key="12">
    <source>
        <dbReference type="Proteomes" id="UP000677537"/>
    </source>
</evidence>
<organism evidence="11 12">
    <name type="scientific">Roseomonas indoligenes</name>
    <dbReference type="NCBI Taxonomy" id="2820811"/>
    <lineage>
        <taxon>Bacteria</taxon>
        <taxon>Pseudomonadati</taxon>
        <taxon>Pseudomonadota</taxon>
        <taxon>Alphaproteobacteria</taxon>
        <taxon>Acetobacterales</taxon>
        <taxon>Roseomonadaceae</taxon>
        <taxon>Roseomonas</taxon>
    </lineage>
</organism>
<comment type="caution">
    <text evidence="11">The sequence shown here is derived from an EMBL/GenBank/DDBJ whole genome shotgun (WGS) entry which is preliminary data.</text>
</comment>
<name>A0A940MWQ3_9PROT</name>
<sequence length="167" mass="17910">MPAQVVLVMGVSGAGKTTVGRLLAQRLGWTYLEGDDMHPPASVAKMAGGTPLTDEDRWPWLRAIAAEIDALLTAGRSGVVTCSALKRRYRDILIGGRGGVRLVYLKGGTNLLSPRLAVRAGHFMPPSLLESQFAALEPPEDDEHPIVVVPDRPPEALVEEVIQALGR</sequence>
<proteinExistence type="inferred from homology"/>
<evidence type="ECO:0000256" key="3">
    <source>
        <dbReference type="ARBA" id="ARBA00012054"/>
    </source>
</evidence>
<keyword evidence="5 10" id="KW-0547">Nucleotide-binding</keyword>
<gene>
    <name evidence="11" type="ORF">J5Y10_18640</name>
</gene>
<dbReference type="GO" id="GO:0019521">
    <property type="term" value="P:D-gluconate metabolic process"/>
    <property type="evidence" value="ECO:0007669"/>
    <property type="project" value="UniProtKB-KW"/>
</dbReference>
<dbReference type="GO" id="GO:0005737">
    <property type="term" value="C:cytoplasm"/>
    <property type="evidence" value="ECO:0007669"/>
    <property type="project" value="TreeGrafter"/>
</dbReference>
<dbReference type="PANTHER" id="PTHR43442">
    <property type="entry name" value="GLUCONOKINASE-RELATED"/>
    <property type="match status" value="1"/>
</dbReference>
<evidence type="ECO:0000313" key="11">
    <source>
        <dbReference type="EMBL" id="MBP0494809.1"/>
    </source>
</evidence>
<dbReference type="Pfam" id="PF13671">
    <property type="entry name" value="AAA_33"/>
    <property type="match status" value="1"/>
</dbReference>
<evidence type="ECO:0000256" key="6">
    <source>
        <dbReference type="ARBA" id="ARBA00022777"/>
    </source>
</evidence>
<keyword evidence="6 10" id="KW-0418">Kinase</keyword>
<accession>A0A940MWQ3</accession>
<evidence type="ECO:0000256" key="8">
    <source>
        <dbReference type="ARBA" id="ARBA00023064"/>
    </source>
</evidence>
<evidence type="ECO:0000256" key="7">
    <source>
        <dbReference type="ARBA" id="ARBA00022840"/>
    </source>
</evidence>
<dbReference type="AlphaFoldDB" id="A0A940MWQ3"/>
<dbReference type="InterPro" id="IPR027417">
    <property type="entry name" value="P-loop_NTPase"/>
</dbReference>
<dbReference type="PANTHER" id="PTHR43442:SF3">
    <property type="entry name" value="GLUCONOKINASE-RELATED"/>
    <property type="match status" value="1"/>
</dbReference>
<dbReference type="InterPro" id="IPR006001">
    <property type="entry name" value="Therm_gnt_kin"/>
</dbReference>
<evidence type="ECO:0000256" key="10">
    <source>
        <dbReference type="RuleBase" id="RU363066"/>
    </source>
</evidence>
<evidence type="ECO:0000256" key="1">
    <source>
        <dbReference type="ARBA" id="ARBA00004761"/>
    </source>
</evidence>
<evidence type="ECO:0000256" key="4">
    <source>
        <dbReference type="ARBA" id="ARBA00022679"/>
    </source>
</evidence>
<dbReference type="Proteomes" id="UP000677537">
    <property type="component" value="Unassembled WGS sequence"/>
</dbReference>
<dbReference type="EMBL" id="JAGIZA010000012">
    <property type="protein sequence ID" value="MBP0494809.1"/>
    <property type="molecule type" value="Genomic_DNA"/>
</dbReference>
<dbReference type="EC" id="2.7.1.12" evidence="3 10"/>
<keyword evidence="8" id="KW-0311">Gluconate utilization</keyword>
<dbReference type="CDD" id="cd02021">
    <property type="entry name" value="GntK"/>
    <property type="match status" value="1"/>
</dbReference>
<dbReference type="SUPFAM" id="SSF52540">
    <property type="entry name" value="P-loop containing nucleoside triphosphate hydrolases"/>
    <property type="match status" value="1"/>
</dbReference>
<dbReference type="GO" id="GO:0005524">
    <property type="term" value="F:ATP binding"/>
    <property type="evidence" value="ECO:0007669"/>
    <property type="project" value="UniProtKB-KW"/>
</dbReference>
<dbReference type="GO" id="GO:0046316">
    <property type="term" value="F:gluconokinase activity"/>
    <property type="evidence" value="ECO:0007669"/>
    <property type="project" value="UniProtKB-EC"/>
</dbReference>